<evidence type="ECO:0000259" key="2">
    <source>
        <dbReference type="PROSITE" id="PS50112"/>
    </source>
</evidence>
<accession>A0A0C3QKE6</accession>
<evidence type="ECO:0000313" key="4">
    <source>
        <dbReference type="Proteomes" id="UP000054248"/>
    </source>
</evidence>
<organism evidence="3 4">
    <name type="scientific">Tulasnella calospora MUT 4182</name>
    <dbReference type="NCBI Taxonomy" id="1051891"/>
    <lineage>
        <taxon>Eukaryota</taxon>
        <taxon>Fungi</taxon>
        <taxon>Dikarya</taxon>
        <taxon>Basidiomycota</taxon>
        <taxon>Agaricomycotina</taxon>
        <taxon>Agaricomycetes</taxon>
        <taxon>Cantharellales</taxon>
        <taxon>Tulasnellaceae</taxon>
        <taxon>Tulasnella</taxon>
    </lineage>
</organism>
<dbReference type="Pfam" id="PF08447">
    <property type="entry name" value="PAS_3"/>
    <property type="match status" value="1"/>
</dbReference>
<sequence length="354" mass="38557">MSSKPEGVSCITVQDISPQSRFTYASPSIVDVLGYEPEEIVGMSPFDIIHPEELATAGDAFYDALHLDRAATVGFLRFKHKDGTYRAVRATWTVVTDCVVSGIESTPDAPLAPSNLLRTATAQEVLVFTPSALEKFSMQQWHNGSLRRTGKVPERPENAPPLNSLPKLSVRQALILDRFTIRSTILFCTNSMILDASSCSGRSFFDFISEQDEGLVRNWINNIKGSRVESGVTTDTGFGYGRFELCPQGRQSHGRARKKSGGARTLREQRSAGHLRTSVAGGASQENLNTGDLIVTTRQPVLPGVVQPAPGGVGPMRGRRRGSMGRDGDGRHMMEAIFDAHSDGIIVIIRQAEI</sequence>
<name>A0A0C3QKE6_9AGAM</name>
<dbReference type="InterPro" id="IPR013655">
    <property type="entry name" value="PAS_fold_3"/>
</dbReference>
<gene>
    <name evidence="3" type="ORF">M407DRAFT_241212</name>
</gene>
<reference evidence="3 4" key="1">
    <citation type="submission" date="2014-04" db="EMBL/GenBank/DDBJ databases">
        <authorList>
            <consortium name="DOE Joint Genome Institute"/>
            <person name="Kuo A."/>
            <person name="Girlanda M."/>
            <person name="Perotto S."/>
            <person name="Kohler A."/>
            <person name="Nagy L.G."/>
            <person name="Floudas D."/>
            <person name="Copeland A."/>
            <person name="Barry K.W."/>
            <person name="Cichocki N."/>
            <person name="Veneault-Fourrey C."/>
            <person name="LaButti K."/>
            <person name="Lindquist E.A."/>
            <person name="Lipzen A."/>
            <person name="Lundell T."/>
            <person name="Morin E."/>
            <person name="Murat C."/>
            <person name="Sun H."/>
            <person name="Tunlid A."/>
            <person name="Henrissat B."/>
            <person name="Grigoriev I.V."/>
            <person name="Hibbett D.S."/>
            <person name="Martin F."/>
            <person name="Nordberg H.P."/>
            <person name="Cantor M.N."/>
            <person name="Hua S.X."/>
        </authorList>
    </citation>
    <scope>NUCLEOTIDE SEQUENCE [LARGE SCALE GENOMIC DNA]</scope>
    <source>
        <strain evidence="3 4">MUT 4182</strain>
    </source>
</reference>
<dbReference type="Proteomes" id="UP000054248">
    <property type="component" value="Unassembled WGS sequence"/>
</dbReference>
<evidence type="ECO:0000313" key="3">
    <source>
        <dbReference type="EMBL" id="KIO32975.1"/>
    </source>
</evidence>
<dbReference type="InterPro" id="IPR035965">
    <property type="entry name" value="PAS-like_dom_sf"/>
</dbReference>
<dbReference type="PROSITE" id="PS50112">
    <property type="entry name" value="PAS"/>
    <property type="match status" value="1"/>
</dbReference>
<dbReference type="STRING" id="1051891.A0A0C3QKE6"/>
<evidence type="ECO:0000256" key="1">
    <source>
        <dbReference type="SAM" id="MobiDB-lite"/>
    </source>
</evidence>
<feature type="compositionally biased region" description="Basic residues" evidence="1">
    <location>
        <begin position="252"/>
        <end position="261"/>
    </location>
</feature>
<feature type="region of interest" description="Disordered" evidence="1">
    <location>
        <begin position="303"/>
        <end position="329"/>
    </location>
</feature>
<dbReference type="HOGENOM" id="CLU_049061_0_0_1"/>
<dbReference type="OrthoDB" id="411251at2759"/>
<protein>
    <recommendedName>
        <fullName evidence="2">PAS domain-containing protein</fullName>
    </recommendedName>
</protein>
<feature type="domain" description="PAS" evidence="2">
    <location>
        <begin position="16"/>
        <end position="68"/>
    </location>
</feature>
<dbReference type="InterPro" id="IPR000014">
    <property type="entry name" value="PAS"/>
</dbReference>
<proteinExistence type="predicted"/>
<reference evidence="4" key="2">
    <citation type="submission" date="2015-01" db="EMBL/GenBank/DDBJ databases">
        <title>Evolutionary Origins and Diversification of the Mycorrhizal Mutualists.</title>
        <authorList>
            <consortium name="DOE Joint Genome Institute"/>
            <consortium name="Mycorrhizal Genomics Consortium"/>
            <person name="Kohler A."/>
            <person name="Kuo A."/>
            <person name="Nagy L.G."/>
            <person name="Floudas D."/>
            <person name="Copeland A."/>
            <person name="Barry K.W."/>
            <person name="Cichocki N."/>
            <person name="Veneault-Fourrey C."/>
            <person name="LaButti K."/>
            <person name="Lindquist E.A."/>
            <person name="Lipzen A."/>
            <person name="Lundell T."/>
            <person name="Morin E."/>
            <person name="Murat C."/>
            <person name="Riley R."/>
            <person name="Ohm R."/>
            <person name="Sun H."/>
            <person name="Tunlid A."/>
            <person name="Henrissat B."/>
            <person name="Grigoriev I.V."/>
            <person name="Hibbett D.S."/>
            <person name="Martin F."/>
        </authorList>
    </citation>
    <scope>NUCLEOTIDE SEQUENCE [LARGE SCALE GENOMIC DNA]</scope>
    <source>
        <strain evidence="4">MUT 4182</strain>
    </source>
</reference>
<dbReference type="EMBL" id="KN822951">
    <property type="protein sequence ID" value="KIO32975.1"/>
    <property type="molecule type" value="Genomic_DNA"/>
</dbReference>
<dbReference type="SUPFAM" id="SSF55785">
    <property type="entry name" value="PYP-like sensor domain (PAS domain)"/>
    <property type="match status" value="1"/>
</dbReference>
<dbReference type="CDD" id="cd00130">
    <property type="entry name" value="PAS"/>
    <property type="match status" value="1"/>
</dbReference>
<keyword evidence="4" id="KW-1185">Reference proteome</keyword>
<feature type="region of interest" description="Disordered" evidence="1">
    <location>
        <begin position="249"/>
        <end position="288"/>
    </location>
</feature>
<dbReference type="NCBIfam" id="TIGR00229">
    <property type="entry name" value="sensory_box"/>
    <property type="match status" value="1"/>
</dbReference>
<dbReference type="Gene3D" id="3.30.450.20">
    <property type="entry name" value="PAS domain"/>
    <property type="match status" value="1"/>
</dbReference>
<dbReference type="AlphaFoldDB" id="A0A0C3QKE6"/>